<evidence type="ECO:0000256" key="1">
    <source>
        <dbReference type="SAM" id="MobiDB-lite"/>
    </source>
</evidence>
<reference evidence="2 3" key="1">
    <citation type="submission" date="2017-11" db="EMBL/GenBank/DDBJ databases">
        <title>De-novo sequencing of pomegranate (Punica granatum L.) genome.</title>
        <authorList>
            <person name="Akparov Z."/>
            <person name="Amiraslanov A."/>
            <person name="Hajiyeva S."/>
            <person name="Abbasov M."/>
            <person name="Kaur K."/>
            <person name="Hamwieh A."/>
            <person name="Solovyev V."/>
            <person name="Salamov A."/>
            <person name="Braich B."/>
            <person name="Kosarev P."/>
            <person name="Mahmoud A."/>
            <person name="Hajiyev E."/>
            <person name="Babayeva S."/>
            <person name="Izzatullayeva V."/>
            <person name="Mammadov A."/>
            <person name="Mammadov A."/>
            <person name="Sharifova S."/>
            <person name="Ojaghi J."/>
            <person name="Eynullazada K."/>
            <person name="Bayramov B."/>
            <person name="Abdulazimova A."/>
            <person name="Shahmuradov I."/>
        </authorList>
    </citation>
    <scope>NUCLEOTIDE SEQUENCE [LARGE SCALE GENOMIC DNA]</scope>
    <source>
        <strain evidence="3">cv. AG2017</strain>
        <tissue evidence="2">Leaf</tissue>
    </source>
</reference>
<evidence type="ECO:0000313" key="2">
    <source>
        <dbReference type="EMBL" id="PKI78157.1"/>
    </source>
</evidence>
<keyword evidence="3" id="KW-1185">Reference proteome</keyword>
<dbReference type="AlphaFoldDB" id="A0A2I0LBV3"/>
<feature type="region of interest" description="Disordered" evidence="1">
    <location>
        <begin position="37"/>
        <end position="72"/>
    </location>
</feature>
<sequence length="72" mass="7373">MKGNVHELVSSRWLRAVTEPLTSSGCSVGTTVIGGKVHKQKQRLKGGRGRKPAVGASPVATNPPVGVAGGQQ</sequence>
<dbReference type="Proteomes" id="UP000233551">
    <property type="component" value="Unassembled WGS sequence"/>
</dbReference>
<evidence type="ECO:0000313" key="3">
    <source>
        <dbReference type="Proteomes" id="UP000233551"/>
    </source>
</evidence>
<dbReference type="EMBL" id="PGOL01000060">
    <property type="protein sequence ID" value="PKI78157.1"/>
    <property type="molecule type" value="Genomic_DNA"/>
</dbReference>
<comment type="caution">
    <text evidence="2">The sequence shown here is derived from an EMBL/GenBank/DDBJ whole genome shotgun (WGS) entry which is preliminary data.</text>
</comment>
<organism evidence="2 3">
    <name type="scientific">Punica granatum</name>
    <name type="common">Pomegranate</name>
    <dbReference type="NCBI Taxonomy" id="22663"/>
    <lineage>
        <taxon>Eukaryota</taxon>
        <taxon>Viridiplantae</taxon>
        <taxon>Streptophyta</taxon>
        <taxon>Embryophyta</taxon>
        <taxon>Tracheophyta</taxon>
        <taxon>Spermatophyta</taxon>
        <taxon>Magnoliopsida</taxon>
        <taxon>eudicotyledons</taxon>
        <taxon>Gunneridae</taxon>
        <taxon>Pentapetalae</taxon>
        <taxon>rosids</taxon>
        <taxon>malvids</taxon>
        <taxon>Myrtales</taxon>
        <taxon>Lythraceae</taxon>
        <taxon>Punica</taxon>
    </lineage>
</organism>
<proteinExistence type="predicted"/>
<protein>
    <submittedName>
        <fullName evidence="2">Uncharacterized protein</fullName>
    </submittedName>
</protein>
<accession>A0A2I0LBV3</accession>
<feature type="compositionally biased region" description="Basic residues" evidence="1">
    <location>
        <begin position="37"/>
        <end position="51"/>
    </location>
</feature>
<gene>
    <name evidence="2" type="ORF">CRG98_001485</name>
</gene>
<name>A0A2I0LBV3_PUNGR</name>